<keyword evidence="7 9" id="KW-0675">Receptor</keyword>
<dbReference type="PROSITE" id="PS00237">
    <property type="entry name" value="G_PROTEIN_RECEP_F1_1"/>
    <property type="match status" value="1"/>
</dbReference>
<feature type="transmembrane region" description="Helical" evidence="10">
    <location>
        <begin position="198"/>
        <end position="221"/>
    </location>
</feature>
<feature type="domain" description="G-protein coupled receptors family 1 profile" evidence="11">
    <location>
        <begin position="1"/>
        <end position="254"/>
    </location>
</feature>
<accession>A0A9Q1CGR3</accession>
<gene>
    <name evidence="12" type="ORF">HOLleu_07424</name>
</gene>
<keyword evidence="8 9" id="KW-0807">Transducer</keyword>
<comment type="caution">
    <text evidence="12">The sequence shown here is derived from an EMBL/GenBank/DDBJ whole genome shotgun (WGS) entry which is preliminary data.</text>
</comment>
<keyword evidence="2" id="KW-1003">Cell membrane</keyword>
<feature type="transmembrane region" description="Helical" evidence="10">
    <location>
        <begin position="241"/>
        <end position="257"/>
    </location>
</feature>
<dbReference type="InterPro" id="IPR000276">
    <property type="entry name" value="GPCR_Rhodpsn"/>
</dbReference>
<evidence type="ECO:0000256" key="1">
    <source>
        <dbReference type="ARBA" id="ARBA00004651"/>
    </source>
</evidence>
<dbReference type="Gene3D" id="1.20.1070.10">
    <property type="entry name" value="Rhodopsin 7-helix transmembrane proteins"/>
    <property type="match status" value="1"/>
</dbReference>
<feature type="transmembrane region" description="Helical" evidence="10">
    <location>
        <begin position="138"/>
        <end position="165"/>
    </location>
</feature>
<dbReference type="GO" id="GO:0004930">
    <property type="term" value="F:G protein-coupled receptor activity"/>
    <property type="evidence" value="ECO:0007669"/>
    <property type="project" value="UniProtKB-KW"/>
</dbReference>
<evidence type="ECO:0000256" key="10">
    <source>
        <dbReference type="SAM" id="Phobius"/>
    </source>
</evidence>
<evidence type="ECO:0000259" key="11">
    <source>
        <dbReference type="PROSITE" id="PS50262"/>
    </source>
</evidence>
<evidence type="ECO:0000313" key="13">
    <source>
        <dbReference type="Proteomes" id="UP001152320"/>
    </source>
</evidence>
<dbReference type="PRINTS" id="PR00237">
    <property type="entry name" value="GPCRRHODOPSN"/>
</dbReference>
<name>A0A9Q1CGR3_HOLLE</name>
<dbReference type="PANTHER" id="PTHR24249">
    <property type="entry name" value="HISTAMINE RECEPTOR-RELATED G-PROTEIN COUPLED RECEPTOR"/>
    <property type="match status" value="1"/>
</dbReference>
<evidence type="ECO:0000256" key="7">
    <source>
        <dbReference type="ARBA" id="ARBA00023170"/>
    </source>
</evidence>
<feature type="transmembrane region" description="Helical" evidence="10">
    <location>
        <begin position="54"/>
        <end position="76"/>
    </location>
</feature>
<dbReference type="EMBL" id="JAIZAY010000003">
    <property type="protein sequence ID" value="KAJ8044635.1"/>
    <property type="molecule type" value="Genomic_DNA"/>
</dbReference>
<keyword evidence="4 10" id="KW-1133">Transmembrane helix</keyword>
<dbReference type="AlphaFoldDB" id="A0A9Q1CGR3"/>
<comment type="subcellular location">
    <subcellularLocation>
        <location evidence="1">Cell membrane</location>
        <topology evidence="1">Multi-pass membrane protein</topology>
    </subcellularLocation>
</comment>
<protein>
    <submittedName>
        <fullName evidence="12">Octopamine receptor beta-2R</fullName>
    </submittedName>
</protein>
<dbReference type="OrthoDB" id="10042731at2759"/>
<keyword evidence="13" id="KW-1185">Reference proteome</keyword>
<feature type="transmembrane region" description="Helical" evidence="10">
    <location>
        <begin position="16"/>
        <end position="42"/>
    </location>
</feature>
<evidence type="ECO:0000313" key="12">
    <source>
        <dbReference type="EMBL" id="KAJ8044635.1"/>
    </source>
</evidence>
<organism evidence="12 13">
    <name type="scientific">Holothuria leucospilota</name>
    <name type="common">Black long sea cucumber</name>
    <name type="synonym">Mertensiothuria leucospilota</name>
    <dbReference type="NCBI Taxonomy" id="206669"/>
    <lineage>
        <taxon>Eukaryota</taxon>
        <taxon>Metazoa</taxon>
        <taxon>Echinodermata</taxon>
        <taxon>Eleutherozoa</taxon>
        <taxon>Echinozoa</taxon>
        <taxon>Holothuroidea</taxon>
        <taxon>Aspidochirotacea</taxon>
        <taxon>Aspidochirotida</taxon>
        <taxon>Holothuriidae</taxon>
        <taxon>Holothuria</taxon>
    </lineage>
</organism>
<comment type="similarity">
    <text evidence="9">Belongs to the G-protein coupled receptor 1 family.</text>
</comment>
<reference evidence="12" key="1">
    <citation type="submission" date="2021-10" db="EMBL/GenBank/DDBJ databases">
        <title>Tropical sea cucumber genome reveals ecological adaptation and Cuvierian tubules defense mechanism.</title>
        <authorList>
            <person name="Chen T."/>
        </authorList>
    </citation>
    <scope>NUCLEOTIDE SEQUENCE</scope>
    <source>
        <strain evidence="12">Nanhai2018</strain>
        <tissue evidence="12">Muscle</tissue>
    </source>
</reference>
<evidence type="ECO:0000256" key="6">
    <source>
        <dbReference type="ARBA" id="ARBA00023136"/>
    </source>
</evidence>
<feature type="transmembrane region" description="Helical" evidence="10">
    <location>
        <begin position="97"/>
        <end position="118"/>
    </location>
</feature>
<dbReference type="GO" id="GO:0005886">
    <property type="term" value="C:plasma membrane"/>
    <property type="evidence" value="ECO:0007669"/>
    <property type="project" value="UniProtKB-SubCell"/>
</dbReference>
<keyword evidence="5 9" id="KW-0297">G-protein coupled receptor</keyword>
<evidence type="ECO:0000256" key="3">
    <source>
        <dbReference type="ARBA" id="ARBA00022692"/>
    </source>
</evidence>
<evidence type="ECO:0000256" key="4">
    <source>
        <dbReference type="ARBA" id="ARBA00022989"/>
    </source>
</evidence>
<dbReference type="PROSITE" id="PS50262">
    <property type="entry name" value="G_PROTEIN_RECEP_F1_2"/>
    <property type="match status" value="1"/>
</dbReference>
<evidence type="ECO:0000256" key="5">
    <source>
        <dbReference type="ARBA" id="ARBA00023040"/>
    </source>
</evidence>
<evidence type="ECO:0000256" key="9">
    <source>
        <dbReference type="RuleBase" id="RU000688"/>
    </source>
</evidence>
<evidence type="ECO:0000256" key="2">
    <source>
        <dbReference type="ARBA" id="ARBA00022475"/>
    </source>
</evidence>
<sequence>MLAFVYHKELRKVKNYFLVSLAATDFLTGLVALPLHLVARLVVSQVTCWSSSRFIFFLPDLIFGKASAYHLLCVAIDRCLSVLRPLQYPYIVTTGRVKVFIAIIWLYNIAFVCLPLYLPSLEPDEWVCAYDRQYENEVNLLLLITAYEIPAYVLFMILVYTYVLTISFQHIKKRRELTNSMHDKTQAIADAKARFRGVVTMAIVVGAFGICLLPTSFKLFFEIYILATRGTLITVQTLCEYMLFLNSMLNPIIYGYLNQQFRAGFKKVLEKVKCRYVASS</sequence>
<dbReference type="SUPFAM" id="SSF81321">
    <property type="entry name" value="Family A G protein-coupled receptor-like"/>
    <property type="match status" value="1"/>
</dbReference>
<dbReference type="Pfam" id="PF00001">
    <property type="entry name" value="7tm_1"/>
    <property type="match status" value="1"/>
</dbReference>
<dbReference type="InterPro" id="IPR017452">
    <property type="entry name" value="GPCR_Rhodpsn_7TM"/>
</dbReference>
<evidence type="ECO:0000256" key="8">
    <source>
        <dbReference type="ARBA" id="ARBA00023224"/>
    </source>
</evidence>
<keyword evidence="6 10" id="KW-0472">Membrane</keyword>
<dbReference type="Proteomes" id="UP001152320">
    <property type="component" value="Chromosome 3"/>
</dbReference>
<keyword evidence="3 9" id="KW-0812">Transmembrane</keyword>
<dbReference type="InterPro" id="IPR050569">
    <property type="entry name" value="TAAR"/>
</dbReference>
<dbReference type="PANTHER" id="PTHR24249:SF422">
    <property type="entry name" value="G-PROTEIN COUPLED RECEPTORS FAMILY 1 PROFILE DOMAIN-CONTAINING PROTEIN"/>
    <property type="match status" value="1"/>
</dbReference>
<proteinExistence type="inferred from homology"/>